<keyword evidence="4" id="KW-0472">Membrane</keyword>
<keyword evidence="5" id="KW-0732">Signal</keyword>
<evidence type="ECO:0000256" key="3">
    <source>
        <dbReference type="SAM" id="MobiDB-lite"/>
    </source>
</evidence>
<name>A0A5J4ZWD1_9ASTE</name>
<evidence type="ECO:0000256" key="1">
    <source>
        <dbReference type="ARBA" id="ARBA00022614"/>
    </source>
</evidence>
<feature type="chain" id="PRO_5023896248" description="Leucine-rich repeat-containing N-terminal plant-type domain-containing protein" evidence="5">
    <location>
        <begin position="26"/>
        <end position="315"/>
    </location>
</feature>
<dbReference type="Pfam" id="PF13855">
    <property type="entry name" value="LRR_8"/>
    <property type="match status" value="1"/>
</dbReference>
<dbReference type="PANTHER" id="PTHR48007">
    <property type="entry name" value="LEUCINE-RICH REPEAT RECEPTOR-LIKE PROTEIN KINASE PXC1"/>
    <property type="match status" value="1"/>
</dbReference>
<dbReference type="PANTHER" id="PTHR48007:SF64">
    <property type="entry name" value="POLLEN RECEPTOR-LIKE KINASE 1"/>
    <property type="match status" value="1"/>
</dbReference>
<keyword evidence="4" id="KW-1133">Transmembrane helix</keyword>
<evidence type="ECO:0000256" key="4">
    <source>
        <dbReference type="SAM" id="Phobius"/>
    </source>
</evidence>
<feature type="domain" description="Leucine-rich repeat-containing N-terminal plant-type" evidence="6">
    <location>
        <begin position="27"/>
        <end position="67"/>
    </location>
</feature>
<organism evidence="7 8">
    <name type="scientific">Nyssa sinensis</name>
    <dbReference type="NCBI Taxonomy" id="561372"/>
    <lineage>
        <taxon>Eukaryota</taxon>
        <taxon>Viridiplantae</taxon>
        <taxon>Streptophyta</taxon>
        <taxon>Embryophyta</taxon>
        <taxon>Tracheophyta</taxon>
        <taxon>Spermatophyta</taxon>
        <taxon>Magnoliopsida</taxon>
        <taxon>eudicotyledons</taxon>
        <taxon>Gunneridae</taxon>
        <taxon>Pentapetalae</taxon>
        <taxon>asterids</taxon>
        <taxon>Cornales</taxon>
        <taxon>Nyssaceae</taxon>
        <taxon>Nyssa</taxon>
    </lineage>
</organism>
<dbReference type="SUPFAM" id="SSF52058">
    <property type="entry name" value="L domain-like"/>
    <property type="match status" value="1"/>
</dbReference>
<feature type="compositionally biased region" description="Basic and acidic residues" evidence="3">
    <location>
        <begin position="289"/>
        <end position="303"/>
    </location>
</feature>
<reference evidence="7 8" key="1">
    <citation type="submission" date="2019-09" db="EMBL/GenBank/DDBJ databases">
        <title>A chromosome-level genome assembly of the Chinese tupelo Nyssa sinensis.</title>
        <authorList>
            <person name="Yang X."/>
            <person name="Kang M."/>
            <person name="Yang Y."/>
            <person name="Xiong H."/>
            <person name="Wang M."/>
            <person name="Zhang Z."/>
            <person name="Wang Z."/>
            <person name="Wu H."/>
            <person name="Ma T."/>
            <person name="Liu J."/>
            <person name="Xi Z."/>
        </authorList>
    </citation>
    <scope>NUCLEOTIDE SEQUENCE [LARGE SCALE GENOMIC DNA]</scope>
    <source>
        <strain evidence="7">J267</strain>
        <tissue evidence="7">Leaf</tissue>
    </source>
</reference>
<feature type="transmembrane region" description="Helical" evidence="4">
    <location>
        <begin position="237"/>
        <end position="263"/>
    </location>
</feature>
<proteinExistence type="predicted"/>
<dbReference type="Gene3D" id="3.80.10.10">
    <property type="entry name" value="Ribonuclease Inhibitor"/>
    <property type="match status" value="2"/>
</dbReference>
<sequence length="315" mass="34069">MACADQPWSLILVIILLLHVITSSSKPDSEILLKFKYSLGKNSRLSTWNTSTSPCSGDGTNWIGILCEKGTIWGLQLENMGLTGAMDLNSLKELPFLRTLSFMHNNFEGPLPSIKELRALKSVYLTNNKFSGDIQANAFDGMLSLKKVHLAHNRFTGLIPLSLTILPRLLELRLEGNKFEGAIPDFQQDGLKVMNVSNNVLEGQIPEGLSKMDASSFSGNSDLCGPPLGLCPSSQKLSVGTIVLLVIVVAAALAAIAAVFVILRRGNPTPQLQEAPGSLHVHKEVTFTDADNMEHGSPREHSSKGRRAGVDISEG</sequence>
<dbReference type="Pfam" id="PF00560">
    <property type="entry name" value="LRR_1"/>
    <property type="match status" value="1"/>
</dbReference>
<dbReference type="Pfam" id="PF08263">
    <property type="entry name" value="LRRNT_2"/>
    <property type="match status" value="1"/>
</dbReference>
<keyword evidence="4" id="KW-0812">Transmembrane</keyword>
<dbReference type="OrthoDB" id="418615at2759"/>
<evidence type="ECO:0000256" key="2">
    <source>
        <dbReference type="ARBA" id="ARBA00022737"/>
    </source>
</evidence>
<evidence type="ECO:0000259" key="6">
    <source>
        <dbReference type="Pfam" id="PF08263"/>
    </source>
</evidence>
<protein>
    <recommendedName>
        <fullName evidence="6">Leucine-rich repeat-containing N-terminal plant-type domain-containing protein</fullName>
    </recommendedName>
</protein>
<evidence type="ECO:0000313" key="8">
    <source>
        <dbReference type="Proteomes" id="UP000325577"/>
    </source>
</evidence>
<dbReference type="InterPro" id="IPR013210">
    <property type="entry name" value="LRR_N_plant-typ"/>
</dbReference>
<dbReference type="InterPro" id="IPR032675">
    <property type="entry name" value="LRR_dom_sf"/>
</dbReference>
<dbReference type="EMBL" id="CM018047">
    <property type="protein sequence ID" value="KAA8522670.1"/>
    <property type="molecule type" value="Genomic_DNA"/>
</dbReference>
<gene>
    <name evidence="7" type="ORF">F0562_009168</name>
</gene>
<dbReference type="AlphaFoldDB" id="A0A5J4ZWD1"/>
<keyword evidence="2" id="KW-0677">Repeat</keyword>
<keyword evidence="1" id="KW-0433">Leucine-rich repeat</keyword>
<evidence type="ECO:0000256" key="5">
    <source>
        <dbReference type="SAM" id="SignalP"/>
    </source>
</evidence>
<feature type="signal peptide" evidence="5">
    <location>
        <begin position="1"/>
        <end position="25"/>
    </location>
</feature>
<keyword evidence="8" id="KW-1185">Reference proteome</keyword>
<dbReference type="InterPro" id="IPR001611">
    <property type="entry name" value="Leu-rich_rpt"/>
</dbReference>
<dbReference type="InterPro" id="IPR046959">
    <property type="entry name" value="PRK1-6/SRF4-like"/>
</dbReference>
<feature type="region of interest" description="Disordered" evidence="3">
    <location>
        <begin position="289"/>
        <end position="315"/>
    </location>
</feature>
<dbReference type="Proteomes" id="UP000325577">
    <property type="component" value="Linkage Group LG4"/>
</dbReference>
<accession>A0A5J4ZWD1</accession>
<evidence type="ECO:0000313" key="7">
    <source>
        <dbReference type="EMBL" id="KAA8522670.1"/>
    </source>
</evidence>